<keyword evidence="3" id="KW-1185">Reference proteome</keyword>
<dbReference type="PANTHER" id="PTHR33312">
    <property type="entry name" value="MEMBRANE-ASSOCIATED KINASE REGULATOR 4-RELATED"/>
    <property type="match status" value="1"/>
</dbReference>
<dbReference type="PANTHER" id="PTHR33312:SF35">
    <property type="entry name" value="TPRXL"/>
    <property type="match status" value="1"/>
</dbReference>
<protein>
    <submittedName>
        <fullName evidence="2">Uncharacterized protein</fullName>
    </submittedName>
</protein>
<reference evidence="2 3" key="1">
    <citation type="journal article" date="2023" name="BMC Biotechnol.">
        <title>Vitis rotundifolia cv Carlos genome sequencing.</title>
        <authorList>
            <person name="Huff M."/>
            <person name="Hulse-Kemp A."/>
            <person name="Scheffler B."/>
            <person name="Youngblood R."/>
            <person name="Simpson S."/>
            <person name="Babiker E."/>
            <person name="Staton M."/>
        </authorList>
    </citation>
    <scope>NUCLEOTIDE SEQUENCE [LARGE SCALE GENOMIC DNA]</scope>
    <source>
        <tissue evidence="2">Leaf</tissue>
    </source>
</reference>
<name>A0AA38YJG4_VITRO</name>
<gene>
    <name evidence="2" type="ORF">PVL29_025349</name>
</gene>
<dbReference type="InterPro" id="IPR039620">
    <property type="entry name" value="BKI1/MAKR1/3/4"/>
</dbReference>
<evidence type="ECO:0000313" key="3">
    <source>
        <dbReference type="Proteomes" id="UP001168098"/>
    </source>
</evidence>
<dbReference type="AlphaFoldDB" id="A0AA38YJG4"/>
<organism evidence="2 3">
    <name type="scientific">Vitis rotundifolia</name>
    <name type="common">Muscadine grape</name>
    <dbReference type="NCBI Taxonomy" id="103349"/>
    <lineage>
        <taxon>Eukaryota</taxon>
        <taxon>Viridiplantae</taxon>
        <taxon>Streptophyta</taxon>
        <taxon>Embryophyta</taxon>
        <taxon>Tracheophyta</taxon>
        <taxon>Spermatophyta</taxon>
        <taxon>Magnoliopsida</taxon>
        <taxon>eudicotyledons</taxon>
        <taxon>Gunneridae</taxon>
        <taxon>Pentapetalae</taxon>
        <taxon>rosids</taxon>
        <taxon>Vitales</taxon>
        <taxon>Vitaceae</taxon>
        <taxon>Viteae</taxon>
        <taxon>Vitis</taxon>
    </lineage>
</organism>
<evidence type="ECO:0000313" key="2">
    <source>
        <dbReference type="EMBL" id="KAJ9671593.1"/>
    </source>
</evidence>
<evidence type="ECO:0000256" key="1">
    <source>
        <dbReference type="SAM" id="MobiDB-lite"/>
    </source>
</evidence>
<dbReference type="Proteomes" id="UP001168098">
    <property type="component" value="Unassembled WGS sequence"/>
</dbReference>
<dbReference type="EMBL" id="JARBHA010000019">
    <property type="protein sequence ID" value="KAJ9671593.1"/>
    <property type="molecule type" value="Genomic_DNA"/>
</dbReference>
<comment type="caution">
    <text evidence="2">The sequence shown here is derived from an EMBL/GenBank/DDBJ whole genome shotgun (WGS) entry which is preliminary data.</text>
</comment>
<proteinExistence type="predicted"/>
<sequence>MESRRQHKSSGDIFSFHSQDQDSEFEFGCVTPDLPSSKSSPADHLFCNGKLLPHVFPCQPASPRTDIARANSRTSSISSKDSLVSSRSNSTSSRSSSCSSARTSSSDNSERMRAWTTMQAKVVAKTAITRDGYLANRPVLAQPYGNSQRWQFITPAPVLSREPSRRRRAGAAVQDDPLRPKKVAVEKRRAKPGIGWRFFRLFMSACRECHAMEPSRKENIKSE</sequence>
<dbReference type="GO" id="GO:0005886">
    <property type="term" value="C:plasma membrane"/>
    <property type="evidence" value="ECO:0007669"/>
    <property type="project" value="InterPro"/>
</dbReference>
<feature type="region of interest" description="Disordered" evidence="1">
    <location>
        <begin position="1"/>
        <end position="20"/>
    </location>
</feature>
<dbReference type="GO" id="GO:0019210">
    <property type="term" value="F:kinase inhibitor activity"/>
    <property type="evidence" value="ECO:0007669"/>
    <property type="project" value="InterPro"/>
</dbReference>
<accession>A0AA38YJG4</accession>
<feature type="compositionally biased region" description="Low complexity" evidence="1">
    <location>
        <begin position="75"/>
        <end position="107"/>
    </location>
</feature>
<feature type="region of interest" description="Disordered" evidence="1">
    <location>
        <begin position="61"/>
        <end position="112"/>
    </location>
</feature>